<name>A0AAU7VS17_9MICO</name>
<dbReference type="EMBL" id="CP158357">
    <property type="protein sequence ID" value="XBX76584.1"/>
    <property type="molecule type" value="Genomic_DNA"/>
</dbReference>
<reference evidence="1" key="1">
    <citation type="submission" date="2024-06" db="EMBL/GenBank/DDBJ databases">
        <title>Draft genome sequence of Microbacterium sp. strain A8/3-1, isolated from Oxytropis tragacanthoides Fisch. ex DC. Root nodules in the Altai region of Russia.</title>
        <authorList>
            <person name="Sazanova A."/>
            <person name="Guro P."/>
            <person name="Kuznetsova I."/>
            <person name="Belimov A."/>
            <person name="Safronova V."/>
        </authorList>
    </citation>
    <scope>NUCLEOTIDE SEQUENCE</scope>
    <source>
        <strain evidence="1">A8/3-1</strain>
    </source>
</reference>
<dbReference type="AlphaFoldDB" id="A0AAU7VS17"/>
<evidence type="ECO:0008006" key="2">
    <source>
        <dbReference type="Google" id="ProtNLM"/>
    </source>
</evidence>
<protein>
    <recommendedName>
        <fullName evidence="2">SseB protein N-terminal domain-containing protein</fullName>
    </recommendedName>
</protein>
<accession>A0AAU7VS17</accession>
<evidence type="ECO:0000313" key="1">
    <source>
        <dbReference type="EMBL" id="XBX76584.1"/>
    </source>
</evidence>
<dbReference type="RefSeq" id="WP_350350202.1">
    <property type="nucleotide sequence ID" value="NZ_CP158357.1"/>
</dbReference>
<sequence>MAGDGGPQTTLLDALALKAADGGQSEHDALINAFLEAVVVLPSGTEPGKGPVEPVIVEIDGVSHMLVCDSLATVGQVTDLASYAVSMRGADVVRGTAPGYAILVRTSSSGFGIDVGLLDEIRSRRVD</sequence>
<proteinExistence type="predicted"/>
<organism evidence="1">
    <name type="scientific">Microbacterium sp. A8/3-1</name>
    <dbReference type="NCBI Taxonomy" id="3160749"/>
    <lineage>
        <taxon>Bacteria</taxon>
        <taxon>Bacillati</taxon>
        <taxon>Actinomycetota</taxon>
        <taxon>Actinomycetes</taxon>
        <taxon>Micrococcales</taxon>
        <taxon>Microbacteriaceae</taxon>
        <taxon>Microbacterium</taxon>
    </lineage>
</organism>
<gene>
    <name evidence="1" type="ORF">ABS642_11740</name>
</gene>